<evidence type="ECO:0000313" key="2">
    <source>
        <dbReference type="Proteomes" id="UP001485301"/>
    </source>
</evidence>
<proteinExistence type="predicted"/>
<evidence type="ECO:0000313" key="1">
    <source>
        <dbReference type="EMBL" id="WZN56961.1"/>
    </source>
</evidence>
<dbReference type="Proteomes" id="UP001485301">
    <property type="component" value="Chromosome"/>
</dbReference>
<name>A0ACD5C521_9SPHI</name>
<sequence>MNYHSRIFQVVTNSDNGDTSSETTFHYKQEGNILTSIYSGGSIVSGHLLGIVDDDGNIDMQYHHINSNGEIMTGLCKSTPEILKDGRIRLHEEWKWTNGDQSSGKSTLEEILFDANSIS</sequence>
<gene>
    <name evidence="1" type="ORF">AACH28_05340</name>
</gene>
<keyword evidence="2" id="KW-1185">Reference proteome</keyword>
<dbReference type="EMBL" id="CP151087">
    <property type="protein sequence ID" value="WZN56961.1"/>
    <property type="molecule type" value="Genomic_DNA"/>
</dbReference>
<reference evidence="1" key="1">
    <citation type="submission" date="2024-04" db="EMBL/GenBank/DDBJ databases">
        <title>Complete genome sequence of Sphingobacterium thalpophiium BAA-1094.</title>
        <authorList>
            <person name="Adaikpoh B.I."/>
        </authorList>
    </citation>
    <scope>NUCLEOTIDE SEQUENCE</scope>
    <source>
        <strain evidence="1">BAA-1094</strain>
    </source>
</reference>
<accession>A0ACD5C521</accession>
<protein>
    <submittedName>
        <fullName evidence="1">N-acetylglutamate synthase</fullName>
    </submittedName>
</protein>
<organism evidence="1 2">
    <name type="scientific">Sphingobacterium thalpophilum</name>
    <dbReference type="NCBI Taxonomy" id="259"/>
    <lineage>
        <taxon>Bacteria</taxon>
        <taxon>Pseudomonadati</taxon>
        <taxon>Bacteroidota</taxon>
        <taxon>Sphingobacteriia</taxon>
        <taxon>Sphingobacteriales</taxon>
        <taxon>Sphingobacteriaceae</taxon>
        <taxon>Sphingobacterium</taxon>
    </lineage>
</organism>